<evidence type="ECO:0000313" key="4">
    <source>
        <dbReference type="Proteomes" id="UP000034764"/>
    </source>
</evidence>
<name>A0A0G0P4Y5_9BACT</name>
<dbReference type="GO" id="GO:0008080">
    <property type="term" value="F:N-acetyltransferase activity"/>
    <property type="evidence" value="ECO:0007669"/>
    <property type="project" value="InterPro"/>
</dbReference>
<keyword evidence="1 3" id="KW-0808">Transferase</keyword>
<dbReference type="Pfam" id="PF00583">
    <property type="entry name" value="Acetyltransf_1"/>
    <property type="match status" value="1"/>
</dbReference>
<evidence type="ECO:0000313" key="3">
    <source>
        <dbReference type="EMBL" id="KKR23319.1"/>
    </source>
</evidence>
<proteinExistence type="predicted"/>
<comment type="caution">
    <text evidence="3">The sequence shown here is derived from an EMBL/GenBank/DDBJ whole genome shotgun (WGS) entry which is preliminary data.</text>
</comment>
<dbReference type="InterPro" id="IPR050769">
    <property type="entry name" value="NAT_camello-type"/>
</dbReference>
<dbReference type="PATRIC" id="fig|1619031.3.peg.417"/>
<dbReference type="PROSITE" id="PS51186">
    <property type="entry name" value="GNAT"/>
    <property type="match status" value="1"/>
</dbReference>
<dbReference type="EMBL" id="LBXD01000024">
    <property type="protein sequence ID" value="KKR23319.1"/>
    <property type="molecule type" value="Genomic_DNA"/>
</dbReference>
<accession>A0A0G0P4Y5</accession>
<dbReference type="PANTHER" id="PTHR13947">
    <property type="entry name" value="GNAT FAMILY N-ACETYLTRANSFERASE"/>
    <property type="match status" value="1"/>
</dbReference>
<dbReference type="PANTHER" id="PTHR13947:SF37">
    <property type="entry name" value="LD18367P"/>
    <property type="match status" value="1"/>
</dbReference>
<dbReference type="InterPro" id="IPR000182">
    <property type="entry name" value="GNAT_dom"/>
</dbReference>
<protein>
    <submittedName>
        <fullName evidence="3">GCN5-related N-acetyltransferase</fullName>
    </submittedName>
</protein>
<feature type="domain" description="N-acetyltransferase" evidence="2">
    <location>
        <begin position="6"/>
        <end position="152"/>
    </location>
</feature>
<dbReference type="CDD" id="cd04301">
    <property type="entry name" value="NAT_SF"/>
    <property type="match status" value="1"/>
</dbReference>
<gene>
    <name evidence="3" type="ORF">UT53_C0024G0002</name>
</gene>
<evidence type="ECO:0000259" key="2">
    <source>
        <dbReference type="PROSITE" id="PS51186"/>
    </source>
</evidence>
<dbReference type="SUPFAM" id="SSF55729">
    <property type="entry name" value="Acyl-CoA N-acyltransferases (Nat)"/>
    <property type="match status" value="1"/>
</dbReference>
<reference evidence="3 4" key="1">
    <citation type="journal article" date="2015" name="Nature">
        <title>rRNA introns, odd ribosomes, and small enigmatic genomes across a large radiation of phyla.</title>
        <authorList>
            <person name="Brown C.T."/>
            <person name="Hug L.A."/>
            <person name="Thomas B.C."/>
            <person name="Sharon I."/>
            <person name="Castelle C.J."/>
            <person name="Singh A."/>
            <person name="Wilkins M.J."/>
            <person name="Williams K.H."/>
            <person name="Banfield J.F."/>
        </authorList>
    </citation>
    <scope>NUCLEOTIDE SEQUENCE [LARGE SCALE GENOMIC DNA]</scope>
</reference>
<sequence>MHNKYSVVVEFTADSKVIPKDLLLLADPSQDSIQSYIDKANFYIAKSEDKIIGIVVYIVNSSEVEIVNIAVYPEYQTMGVGKKLIDSVIDHTKKNDLKFLEVKTGNSSIGQIAFYQKAGFRITGVERDYFLKNIYENGIRCLDRIVFTMELQS</sequence>
<evidence type="ECO:0000256" key="1">
    <source>
        <dbReference type="ARBA" id="ARBA00022679"/>
    </source>
</evidence>
<dbReference type="Gene3D" id="3.40.630.30">
    <property type="match status" value="1"/>
</dbReference>
<dbReference type="Proteomes" id="UP000034764">
    <property type="component" value="Unassembled WGS sequence"/>
</dbReference>
<dbReference type="InterPro" id="IPR016181">
    <property type="entry name" value="Acyl_CoA_acyltransferase"/>
</dbReference>
<dbReference type="AlphaFoldDB" id="A0A0G0P4Y5"/>
<organism evidence="3 4">
    <name type="scientific">Candidatus Yanofskybacteria bacterium GW2011_GWD2_39_48</name>
    <dbReference type="NCBI Taxonomy" id="1619031"/>
    <lineage>
        <taxon>Bacteria</taxon>
        <taxon>Candidatus Yanofskyibacteriota</taxon>
    </lineage>
</organism>